<dbReference type="EMBL" id="HF547348">
    <property type="protein sequence ID" value="CCO06668.1"/>
    <property type="molecule type" value="Genomic_DNA"/>
</dbReference>
<dbReference type="Proteomes" id="UP000191931">
    <property type="component" value="Unassembled WGS sequence"/>
</dbReference>
<dbReference type="NCBIfam" id="NF040963">
    <property type="entry name" value="MamI"/>
    <property type="match status" value="1"/>
</dbReference>
<organism evidence="2">
    <name type="scientific">Desulfamplus magnetovallimortis</name>
    <dbReference type="NCBI Taxonomy" id="1246637"/>
    <lineage>
        <taxon>Bacteria</taxon>
        <taxon>Pseudomonadati</taxon>
        <taxon>Thermodesulfobacteriota</taxon>
        <taxon>Desulfobacteria</taxon>
        <taxon>Desulfobacterales</taxon>
        <taxon>Desulfobacteraceae</taxon>
        <taxon>Desulfamplus</taxon>
    </lineage>
</organism>
<feature type="transmembrane region" description="Helical" evidence="1">
    <location>
        <begin position="33"/>
        <end position="50"/>
    </location>
</feature>
<evidence type="ECO:0000256" key="1">
    <source>
        <dbReference type="SAM" id="Phobius"/>
    </source>
</evidence>
<protein>
    <submittedName>
        <fullName evidence="2">Magnetosome protein MamI</fullName>
    </submittedName>
</protein>
<name>L0R3U9_9BACT</name>
<evidence type="ECO:0000313" key="4">
    <source>
        <dbReference type="Proteomes" id="UP000191931"/>
    </source>
</evidence>
<dbReference type="EMBL" id="FWEV01000325">
    <property type="protein sequence ID" value="SLM32719.1"/>
    <property type="molecule type" value="Genomic_DNA"/>
</dbReference>
<dbReference type="AlphaFoldDB" id="L0R3U9"/>
<keyword evidence="1" id="KW-0812">Transmembrane</keyword>
<evidence type="ECO:0000313" key="3">
    <source>
        <dbReference type="EMBL" id="SLM32719.1"/>
    </source>
</evidence>
<dbReference type="Pfam" id="PF26391">
    <property type="entry name" value="MamI"/>
    <property type="match status" value="1"/>
</dbReference>
<dbReference type="OrthoDB" id="9964809at2"/>
<keyword evidence="1" id="KW-0472">Membrane</keyword>
<evidence type="ECO:0000313" key="2">
    <source>
        <dbReference type="EMBL" id="CCO06668.1"/>
    </source>
</evidence>
<keyword evidence="1" id="KW-1133">Transmembrane helix</keyword>
<dbReference type="InterPro" id="IPR058806">
    <property type="entry name" value="MamI"/>
</dbReference>
<proteinExistence type="predicted"/>
<gene>
    <name evidence="2" type="primary">mamI-1</name>
    <name evidence="2" type="ORF">DEMABW1_80057</name>
    <name evidence="3" type="ORF">MTBBW1_80057</name>
</gene>
<dbReference type="RefSeq" id="WP_080798181.1">
    <property type="nucleotide sequence ID" value="NZ_LT828540.1"/>
</dbReference>
<accession>L0R3U9</accession>
<reference evidence="2" key="2">
    <citation type="submission" date="2012-12" db="EMBL/GenBank/DDBJ databases">
        <title>Region harboring genes involved in magnetosome formation of Candidatus Desulfamplus magnetosmortis.</title>
        <authorList>
            <person name="Lefevre C.T."/>
            <person name="Bazylinski D.A."/>
        </authorList>
    </citation>
    <scope>NUCLEOTIDE SEQUENCE</scope>
    <source>
        <strain evidence="2">BW-1</strain>
    </source>
</reference>
<reference evidence="3 4" key="3">
    <citation type="submission" date="2017-03" db="EMBL/GenBank/DDBJ databases">
        <authorList>
            <person name="Afonso C.L."/>
            <person name="Miller P.J."/>
            <person name="Scott M.A."/>
            <person name="Spackman E."/>
            <person name="Goraichik I."/>
            <person name="Dimitrov K.M."/>
            <person name="Suarez D.L."/>
            <person name="Swayne D.E."/>
        </authorList>
    </citation>
    <scope>NUCLEOTIDE SEQUENCE [LARGE SCALE GENOMIC DNA]</scope>
    <source>
        <strain evidence="3">PRJEB14757</strain>
    </source>
</reference>
<dbReference type="STRING" id="1246637.MTBBW1_80057"/>
<reference evidence="2" key="1">
    <citation type="submission" date="2012-10" db="EMBL/GenBank/DDBJ databases">
        <authorList>
            <person name="Lefevre C."/>
        </authorList>
    </citation>
    <scope>NUCLEOTIDE SEQUENCE</scope>
    <source>
        <strain evidence="2">BW-1</strain>
    </source>
</reference>
<sequence length="63" mass="6888">MLHIIVGLFFIASGIWGIYDEYYYVADLVKGGLPILLMLAGLVATLAGFIPPKKNEEFENGQG</sequence>
<keyword evidence="4" id="KW-1185">Reference proteome</keyword>